<accession>A0A8S4RQX2</accession>
<keyword evidence="2" id="KW-1185">Reference proteome</keyword>
<sequence>MSTVYLVGRRPTLRLPLGAAIPAPWDSNVHPFSERCAPPIGTLASYSLSYVGNSGSSTDLHISAHIALSIAR</sequence>
<gene>
    <name evidence="1" type="primary">jg4569</name>
    <name evidence="1" type="ORF">PAEG_LOCUS16520</name>
</gene>
<dbReference type="Proteomes" id="UP000838756">
    <property type="component" value="Unassembled WGS sequence"/>
</dbReference>
<reference evidence="1" key="1">
    <citation type="submission" date="2022-03" db="EMBL/GenBank/DDBJ databases">
        <authorList>
            <person name="Lindestad O."/>
        </authorList>
    </citation>
    <scope>NUCLEOTIDE SEQUENCE</scope>
</reference>
<proteinExistence type="predicted"/>
<comment type="caution">
    <text evidence="1">The sequence shown here is derived from an EMBL/GenBank/DDBJ whole genome shotgun (WGS) entry which is preliminary data.</text>
</comment>
<dbReference type="EMBL" id="CAKXAJ010025464">
    <property type="protein sequence ID" value="CAH2239884.1"/>
    <property type="molecule type" value="Genomic_DNA"/>
</dbReference>
<name>A0A8S4RQX2_9NEOP</name>
<dbReference type="AlphaFoldDB" id="A0A8S4RQX2"/>
<organism evidence="1 2">
    <name type="scientific">Pararge aegeria aegeria</name>
    <dbReference type="NCBI Taxonomy" id="348720"/>
    <lineage>
        <taxon>Eukaryota</taxon>
        <taxon>Metazoa</taxon>
        <taxon>Ecdysozoa</taxon>
        <taxon>Arthropoda</taxon>
        <taxon>Hexapoda</taxon>
        <taxon>Insecta</taxon>
        <taxon>Pterygota</taxon>
        <taxon>Neoptera</taxon>
        <taxon>Endopterygota</taxon>
        <taxon>Lepidoptera</taxon>
        <taxon>Glossata</taxon>
        <taxon>Ditrysia</taxon>
        <taxon>Papilionoidea</taxon>
        <taxon>Nymphalidae</taxon>
        <taxon>Satyrinae</taxon>
        <taxon>Satyrini</taxon>
        <taxon>Parargina</taxon>
        <taxon>Pararge</taxon>
    </lineage>
</organism>
<evidence type="ECO:0000313" key="1">
    <source>
        <dbReference type="EMBL" id="CAH2239884.1"/>
    </source>
</evidence>
<evidence type="ECO:0000313" key="2">
    <source>
        <dbReference type="Proteomes" id="UP000838756"/>
    </source>
</evidence>
<protein>
    <submittedName>
        <fullName evidence="1">Jg4569 protein</fullName>
    </submittedName>
</protein>